<comment type="caution">
    <text evidence="3">The sequence shown here is derived from an EMBL/GenBank/DDBJ whole genome shotgun (WGS) entry which is preliminary data.</text>
</comment>
<evidence type="ECO:0000313" key="4">
    <source>
        <dbReference type="Proteomes" id="UP000825228"/>
    </source>
</evidence>
<protein>
    <submittedName>
        <fullName evidence="3">DMT family transporter</fullName>
    </submittedName>
</protein>
<keyword evidence="2" id="KW-0732">Signal</keyword>
<keyword evidence="1" id="KW-0812">Transmembrane</keyword>
<dbReference type="NCBIfam" id="NF038012">
    <property type="entry name" value="DMT_1"/>
    <property type="match status" value="1"/>
</dbReference>
<feature type="transmembrane region" description="Helical" evidence="1">
    <location>
        <begin position="264"/>
        <end position="281"/>
    </location>
</feature>
<proteinExistence type="predicted"/>
<name>A0ABS7P0U7_9NOCA</name>
<keyword evidence="1" id="KW-0472">Membrane</keyword>
<evidence type="ECO:0000256" key="2">
    <source>
        <dbReference type="SAM" id="SignalP"/>
    </source>
</evidence>
<feature type="transmembrane region" description="Helical" evidence="1">
    <location>
        <begin position="61"/>
        <end position="93"/>
    </location>
</feature>
<organism evidence="3 4">
    <name type="scientific">Rhodococcoides corynebacterioides</name>
    <dbReference type="NCBI Taxonomy" id="53972"/>
    <lineage>
        <taxon>Bacteria</taxon>
        <taxon>Bacillati</taxon>
        <taxon>Actinomycetota</taxon>
        <taxon>Actinomycetes</taxon>
        <taxon>Mycobacteriales</taxon>
        <taxon>Nocardiaceae</taxon>
        <taxon>Rhodococcoides</taxon>
    </lineage>
</organism>
<keyword evidence="4" id="KW-1185">Reference proteome</keyword>
<feature type="transmembrane region" description="Helical" evidence="1">
    <location>
        <begin position="105"/>
        <end position="123"/>
    </location>
</feature>
<feature type="signal peptide" evidence="2">
    <location>
        <begin position="1"/>
        <end position="27"/>
    </location>
</feature>
<gene>
    <name evidence="3" type="ORF">HQ603_04620</name>
</gene>
<feature type="transmembrane region" description="Helical" evidence="1">
    <location>
        <begin position="167"/>
        <end position="185"/>
    </location>
</feature>
<evidence type="ECO:0000256" key="1">
    <source>
        <dbReference type="SAM" id="Phobius"/>
    </source>
</evidence>
<dbReference type="EMBL" id="JABUBU010000002">
    <property type="protein sequence ID" value="MBY6366033.1"/>
    <property type="molecule type" value="Genomic_DNA"/>
</dbReference>
<accession>A0ABS7P0U7</accession>
<dbReference type="RefSeq" id="WP_222683383.1">
    <property type="nucleotide sequence ID" value="NZ_JABUBT010000027.1"/>
</dbReference>
<feature type="chain" id="PRO_5046276137" evidence="2">
    <location>
        <begin position="28"/>
        <end position="302"/>
    </location>
</feature>
<dbReference type="PANTHER" id="PTHR40761">
    <property type="entry name" value="CONSERVED INTEGRAL MEMBRANE ALANINE VALINE AND LEUCINE RICH PROTEIN-RELATED"/>
    <property type="match status" value="1"/>
</dbReference>
<dbReference type="PANTHER" id="PTHR40761:SF1">
    <property type="entry name" value="CONSERVED INTEGRAL MEMBRANE ALANINE VALINE AND LEUCINE RICH PROTEIN-RELATED"/>
    <property type="match status" value="1"/>
</dbReference>
<feature type="transmembrane region" description="Helical" evidence="1">
    <location>
        <begin position="229"/>
        <end position="252"/>
    </location>
</feature>
<feature type="transmembrane region" description="Helical" evidence="1">
    <location>
        <begin position="135"/>
        <end position="155"/>
    </location>
</feature>
<keyword evidence="1" id="KW-1133">Transmembrane helix</keyword>
<reference evidence="3 4" key="1">
    <citation type="submission" date="2020-06" db="EMBL/GenBank/DDBJ databases">
        <title>Taxonomy, biology and ecology of Rhodococcus bacteria occurring in California pistachio and other woody hosts as revealed by genome sequence analyses.</title>
        <authorList>
            <person name="Gai Y."/>
            <person name="Riely B."/>
        </authorList>
    </citation>
    <scope>NUCLEOTIDE SEQUENCE [LARGE SCALE GENOMIC DNA]</scope>
    <source>
        <strain evidence="3 4">BP-281</strain>
    </source>
</reference>
<sequence length="302" mass="30000">MTSSSSSASWWAAIVLALIAAALFACAAVAQQSAAAAAPEGALVRGVLTSGRWWAGVGGDLGGYLVQVAALAVGSVAVVQPVLVSMLLFALPLSARFSGLRMRPSTWLAAFGLTAALVVFVAVGEPTEGDADAPWSAWAWPLAAVVAIALVAAAVGVRAGGRASRAALSFGIAGGLLLFGVAVAFTKYVTDLVERGLLVAATSWQTYALVAAGVAGFSLQQRAFQAGPLAASLPAVTIGEPLAAVVLGVLVLQERIEVGGGRGVVVAASIAVMVVTTVLLSRVQAGVGSAGTARSGPLPSSQ</sequence>
<evidence type="ECO:0000313" key="3">
    <source>
        <dbReference type="EMBL" id="MBY6366033.1"/>
    </source>
</evidence>
<dbReference type="Proteomes" id="UP000825228">
    <property type="component" value="Unassembled WGS sequence"/>
</dbReference>